<dbReference type="EMBL" id="CH476626">
    <property type="protein sequence ID" value="EDO02436.1"/>
    <property type="molecule type" value="Genomic_DNA"/>
</dbReference>
<protein>
    <submittedName>
        <fullName evidence="2">Uncharacterized protein</fullName>
    </submittedName>
</protein>
<dbReference type="GeneID" id="5490171"/>
<dbReference type="InParanoid" id="A7EHX0"/>
<evidence type="ECO:0000313" key="2">
    <source>
        <dbReference type="EMBL" id="EDO02436.1"/>
    </source>
</evidence>
<dbReference type="KEGG" id="ssl:SS1G_04912"/>
<feature type="transmembrane region" description="Helical" evidence="1">
    <location>
        <begin position="184"/>
        <end position="203"/>
    </location>
</feature>
<keyword evidence="3" id="KW-1185">Reference proteome</keyword>
<dbReference type="AlphaFoldDB" id="A7EHX0"/>
<keyword evidence="1" id="KW-0812">Transmembrane</keyword>
<accession>A7EHX0</accession>
<evidence type="ECO:0000313" key="3">
    <source>
        <dbReference type="Proteomes" id="UP000001312"/>
    </source>
</evidence>
<dbReference type="RefSeq" id="XP_001593485.1">
    <property type="nucleotide sequence ID" value="XM_001593435.1"/>
</dbReference>
<sequence length="243" mass="28096">MSTHDTITRDYLLEALFDITLIEEIFHAKTNWGDSPDFRTTIICPPGSPIQLLTDICSVKCFNGFHVREISGHSNINMRTIQILEGFQLPSDLLQEKFRYNFSSKGKYRIHMFNFSQARKSKGNHNGFKLSEFFGFNHKALSSILTAAKNWNLLKYSHEDVLLIWYSIGIIHRNTNSIMSSYKIYLLEAAICIFALIIFADGWDYAKKYQVPKAEARMRAIILCDLLQTPPSKRFERILDLLT</sequence>
<keyword evidence="1" id="KW-0472">Membrane</keyword>
<name>A7EHX0_SCLS1</name>
<dbReference type="HOGENOM" id="CLU_1143117_0_0_1"/>
<reference evidence="3" key="1">
    <citation type="journal article" date="2011" name="PLoS Genet.">
        <title>Genomic analysis of the necrotrophic fungal pathogens Sclerotinia sclerotiorum and Botrytis cinerea.</title>
        <authorList>
            <person name="Amselem J."/>
            <person name="Cuomo C.A."/>
            <person name="van Kan J.A."/>
            <person name="Viaud M."/>
            <person name="Benito E.P."/>
            <person name="Couloux A."/>
            <person name="Coutinho P.M."/>
            <person name="de Vries R.P."/>
            <person name="Dyer P.S."/>
            <person name="Fillinger S."/>
            <person name="Fournier E."/>
            <person name="Gout L."/>
            <person name="Hahn M."/>
            <person name="Kohn L."/>
            <person name="Lapalu N."/>
            <person name="Plummer K.M."/>
            <person name="Pradier J.M."/>
            <person name="Quevillon E."/>
            <person name="Sharon A."/>
            <person name="Simon A."/>
            <person name="ten Have A."/>
            <person name="Tudzynski B."/>
            <person name="Tudzynski P."/>
            <person name="Wincker P."/>
            <person name="Andrew M."/>
            <person name="Anthouard V."/>
            <person name="Beever R.E."/>
            <person name="Beffa R."/>
            <person name="Benoit I."/>
            <person name="Bouzid O."/>
            <person name="Brault B."/>
            <person name="Chen Z."/>
            <person name="Choquer M."/>
            <person name="Collemare J."/>
            <person name="Cotton P."/>
            <person name="Danchin E.G."/>
            <person name="Da Silva C."/>
            <person name="Gautier A."/>
            <person name="Giraud C."/>
            <person name="Giraud T."/>
            <person name="Gonzalez C."/>
            <person name="Grossetete S."/>
            <person name="Guldener U."/>
            <person name="Henrissat B."/>
            <person name="Howlett B.J."/>
            <person name="Kodira C."/>
            <person name="Kretschmer M."/>
            <person name="Lappartient A."/>
            <person name="Leroch M."/>
            <person name="Levis C."/>
            <person name="Mauceli E."/>
            <person name="Neuveglise C."/>
            <person name="Oeser B."/>
            <person name="Pearson M."/>
            <person name="Poulain J."/>
            <person name="Poussereau N."/>
            <person name="Quesneville H."/>
            <person name="Rascle C."/>
            <person name="Schumacher J."/>
            <person name="Segurens B."/>
            <person name="Sexton A."/>
            <person name="Silva E."/>
            <person name="Sirven C."/>
            <person name="Soanes D.M."/>
            <person name="Talbot N.J."/>
            <person name="Templeton M."/>
            <person name="Yandava C."/>
            <person name="Yarden O."/>
            <person name="Zeng Q."/>
            <person name="Rollins J.A."/>
            <person name="Lebrun M.H."/>
            <person name="Dickman M."/>
        </authorList>
    </citation>
    <scope>NUCLEOTIDE SEQUENCE [LARGE SCALE GENOMIC DNA]</scope>
    <source>
        <strain evidence="3">ATCC 18683 / 1980 / Ss-1</strain>
    </source>
</reference>
<keyword evidence="1" id="KW-1133">Transmembrane helix</keyword>
<dbReference type="Proteomes" id="UP000001312">
    <property type="component" value="Unassembled WGS sequence"/>
</dbReference>
<proteinExistence type="predicted"/>
<gene>
    <name evidence="2" type="ORF">SS1G_04912</name>
</gene>
<evidence type="ECO:0000256" key="1">
    <source>
        <dbReference type="SAM" id="Phobius"/>
    </source>
</evidence>
<organism evidence="2 3">
    <name type="scientific">Sclerotinia sclerotiorum (strain ATCC 18683 / 1980 / Ss-1)</name>
    <name type="common">White mold</name>
    <name type="synonym">Whetzelinia sclerotiorum</name>
    <dbReference type="NCBI Taxonomy" id="665079"/>
    <lineage>
        <taxon>Eukaryota</taxon>
        <taxon>Fungi</taxon>
        <taxon>Dikarya</taxon>
        <taxon>Ascomycota</taxon>
        <taxon>Pezizomycotina</taxon>
        <taxon>Leotiomycetes</taxon>
        <taxon>Helotiales</taxon>
        <taxon>Sclerotiniaceae</taxon>
        <taxon>Sclerotinia</taxon>
    </lineage>
</organism>